<sequence>TARGYRKSSHGFKNAIVQATGQAHMRSISTVLASQAVMTGEGPVSDRAVRAAARNPDQYMRCERYGYLTSARKAFKDQRIVSLCADGVHVGDEDWLNVAMWSPERECACFLPPQ</sequence>
<comment type="caution">
    <text evidence="1">The sequence shown here is derived from an EMBL/GenBank/DDBJ whole genome shotgun (WGS) entry which is preliminary data.</text>
</comment>
<evidence type="ECO:0000313" key="2">
    <source>
        <dbReference type="EMBL" id="CAL1147872.1"/>
    </source>
</evidence>
<dbReference type="EMBL" id="CAMXCT020001959">
    <property type="protein sequence ID" value="CAL1147872.1"/>
    <property type="molecule type" value="Genomic_DNA"/>
</dbReference>
<dbReference type="EMBL" id="CAMXCT010001959">
    <property type="protein sequence ID" value="CAI3994497.1"/>
    <property type="molecule type" value="Genomic_DNA"/>
</dbReference>
<evidence type="ECO:0000313" key="3">
    <source>
        <dbReference type="EMBL" id="CAL4781809.1"/>
    </source>
</evidence>
<protein>
    <submittedName>
        <fullName evidence="3">Glycosyltransferase</fullName>
    </submittedName>
</protein>
<reference evidence="1" key="1">
    <citation type="submission" date="2022-10" db="EMBL/GenBank/DDBJ databases">
        <authorList>
            <person name="Chen Y."/>
            <person name="Dougan E. K."/>
            <person name="Chan C."/>
            <person name="Rhodes N."/>
            <person name="Thang M."/>
        </authorList>
    </citation>
    <scope>NUCLEOTIDE SEQUENCE</scope>
</reference>
<feature type="non-terminal residue" evidence="1">
    <location>
        <position position="1"/>
    </location>
</feature>
<keyword evidence="4" id="KW-1185">Reference proteome</keyword>
<feature type="non-terminal residue" evidence="1">
    <location>
        <position position="114"/>
    </location>
</feature>
<evidence type="ECO:0000313" key="4">
    <source>
        <dbReference type="Proteomes" id="UP001152797"/>
    </source>
</evidence>
<name>A0A9P1CNY4_9DINO</name>
<dbReference type="Proteomes" id="UP001152797">
    <property type="component" value="Unassembled WGS sequence"/>
</dbReference>
<proteinExistence type="predicted"/>
<organism evidence="1">
    <name type="scientific">Cladocopium goreaui</name>
    <dbReference type="NCBI Taxonomy" id="2562237"/>
    <lineage>
        <taxon>Eukaryota</taxon>
        <taxon>Sar</taxon>
        <taxon>Alveolata</taxon>
        <taxon>Dinophyceae</taxon>
        <taxon>Suessiales</taxon>
        <taxon>Symbiodiniaceae</taxon>
        <taxon>Cladocopium</taxon>
    </lineage>
</organism>
<gene>
    <name evidence="1" type="ORF">C1SCF055_LOCUS21142</name>
</gene>
<dbReference type="EMBL" id="CAMXCT030001959">
    <property type="protein sequence ID" value="CAL4781809.1"/>
    <property type="molecule type" value="Genomic_DNA"/>
</dbReference>
<accession>A0A9P1CNY4</accession>
<dbReference type="AlphaFoldDB" id="A0A9P1CNY4"/>
<reference evidence="2" key="2">
    <citation type="submission" date="2024-04" db="EMBL/GenBank/DDBJ databases">
        <authorList>
            <person name="Chen Y."/>
            <person name="Shah S."/>
            <person name="Dougan E. K."/>
            <person name="Thang M."/>
            <person name="Chan C."/>
        </authorList>
    </citation>
    <scope>NUCLEOTIDE SEQUENCE [LARGE SCALE GENOMIC DNA]</scope>
</reference>
<evidence type="ECO:0000313" key="1">
    <source>
        <dbReference type="EMBL" id="CAI3994497.1"/>
    </source>
</evidence>